<feature type="region of interest" description="Disordered" evidence="1">
    <location>
        <begin position="184"/>
        <end position="242"/>
    </location>
</feature>
<comment type="caution">
    <text evidence="2">The sequence shown here is derived from an EMBL/GenBank/DDBJ whole genome shotgun (WGS) entry which is preliminary data.</text>
</comment>
<feature type="compositionally biased region" description="Pro residues" evidence="1">
    <location>
        <begin position="32"/>
        <end position="56"/>
    </location>
</feature>
<feature type="compositionally biased region" description="Low complexity" evidence="1">
    <location>
        <begin position="7"/>
        <end position="31"/>
    </location>
</feature>
<feature type="compositionally biased region" description="Polar residues" evidence="1">
    <location>
        <begin position="504"/>
        <end position="514"/>
    </location>
</feature>
<feature type="compositionally biased region" description="Low complexity" evidence="1">
    <location>
        <begin position="187"/>
        <end position="210"/>
    </location>
</feature>
<reference evidence="3" key="1">
    <citation type="submission" date="2017-01" db="EMBL/GenBank/DDBJ databases">
        <title>Comparative genomics of anhydrobiosis in the tardigrade Hypsibius dujardini.</title>
        <authorList>
            <person name="Yoshida Y."/>
            <person name="Koutsovoulos G."/>
            <person name="Laetsch D."/>
            <person name="Stevens L."/>
            <person name="Kumar S."/>
            <person name="Horikawa D."/>
            <person name="Ishino K."/>
            <person name="Komine S."/>
            <person name="Tomita M."/>
            <person name="Blaxter M."/>
            <person name="Arakawa K."/>
        </authorList>
    </citation>
    <scope>NUCLEOTIDE SEQUENCE [LARGE SCALE GENOMIC DNA]</scope>
    <source>
        <strain evidence="3">Z151</strain>
    </source>
</reference>
<feature type="compositionally biased region" description="Pro residues" evidence="1">
    <location>
        <begin position="76"/>
        <end position="85"/>
    </location>
</feature>
<name>A0A9X6RLA6_HYPEX</name>
<dbReference type="EMBL" id="MTYJ01000235">
    <property type="protein sequence ID" value="OWA51667.1"/>
    <property type="molecule type" value="Genomic_DNA"/>
</dbReference>
<proteinExistence type="predicted"/>
<accession>A0A9X6RLA6</accession>
<feature type="compositionally biased region" description="Gly residues" evidence="1">
    <location>
        <begin position="515"/>
        <end position="524"/>
    </location>
</feature>
<feature type="compositionally biased region" description="Low complexity" evidence="1">
    <location>
        <begin position="466"/>
        <end position="503"/>
    </location>
</feature>
<feature type="compositionally biased region" description="Polar residues" evidence="1">
    <location>
        <begin position="230"/>
        <end position="242"/>
    </location>
</feature>
<keyword evidence="3" id="KW-1185">Reference proteome</keyword>
<feature type="compositionally biased region" description="Polar residues" evidence="1">
    <location>
        <begin position="451"/>
        <end position="465"/>
    </location>
</feature>
<evidence type="ECO:0000313" key="3">
    <source>
        <dbReference type="Proteomes" id="UP000192578"/>
    </source>
</evidence>
<feature type="region of interest" description="Disordered" evidence="1">
    <location>
        <begin position="451"/>
        <end position="524"/>
    </location>
</feature>
<organism evidence="2 3">
    <name type="scientific">Hypsibius exemplaris</name>
    <name type="common">Freshwater tardigrade</name>
    <dbReference type="NCBI Taxonomy" id="2072580"/>
    <lineage>
        <taxon>Eukaryota</taxon>
        <taxon>Metazoa</taxon>
        <taxon>Ecdysozoa</taxon>
        <taxon>Tardigrada</taxon>
        <taxon>Eutardigrada</taxon>
        <taxon>Parachela</taxon>
        <taxon>Hypsibioidea</taxon>
        <taxon>Hypsibiidae</taxon>
        <taxon>Hypsibius</taxon>
    </lineage>
</organism>
<evidence type="ECO:0000256" key="1">
    <source>
        <dbReference type="SAM" id="MobiDB-lite"/>
    </source>
</evidence>
<dbReference type="Proteomes" id="UP000192578">
    <property type="component" value="Unassembled WGS sequence"/>
</dbReference>
<dbReference type="OrthoDB" id="6107953at2759"/>
<gene>
    <name evidence="2" type="ORF">BV898_16142</name>
</gene>
<feature type="region of interest" description="Disordered" evidence="1">
    <location>
        <begin position="294"/>
        <end position="335"/>
    </location>
</feature>
<feature type="compositionally biased region" description="Low complexity" evidence="1">
    <location>
        <begin position="298"/>
        <end position="309"/>
    </location>
</feature>
<protein>
    <submittedName>
        <fullName evidence="2">Uncharacterized protein</fullName>
    </submittedName>
</protein>
<sequence>MADGLAEELGTSLTLSEESGAEETTSSVHAAPSPPSPPPPPPPMPSSLSGPAPPTLRSPSVVTASNGGGISTASGLPPPPPPPPGLGVAAPTYKQQKEQSFQEQQMANLPSGLMTTAMKADKKPFSYTPIGLSATDLKSPSVIRQEKLDAASVGDSTFGGSIVPGIPRGPAHYRVFNGITPPSPTFGGSASSEANTGSSSYSPSLRRSNSAANSVTSGDEQEGVRAARPSGNTAGTGAPIQSRSFRILQWMTGADEDDDVSSQPPPSTAEPDEMRFRGYNQPAAIPSRAFQTLDRMTSSSSPQPQHQHSLYGRPPSPSPYARSQQPATPDPEPFRTDLTEEQAANLRYGGSGNPSRSFKMLQDMTDNETVLANTYNNGYARQRSPVQNFNPQNGSLLLQNLYVKAPSHHAIPPPSPLDFKYQGRPSYSTYELPNPRTPAANSVATPKYSTSMNFTPTNNNGSQFNYGAPSPAYSSGSPYGQQSSTRQQPPSSPSPAYYSGTPSRNFQYSQVSTGQNGGYGVSDF</sequence>
<dbReference type="AlphaFoldDB" id="A0A9X6RLA6"/>
<feature type="region of interest" description="Disordered" evidence="1">
    <location>
        <begin position="254"/>
        <end position="274"/>
    </location>
</feature>
<evidence type="ECO:0000313" key="2">
    <source>
        <dbReference type="EMBL" id="OWA51667.1"/>
    </source>
</evidence>
<feature type="region of interest" description="Disordered" evidence="1">
    <location>
        <begin position="1"/>
        <end position="109"/>
    </location>
</feature>